<evidence type="ECO:0000256" key="10">
    <source>
        <dbReference type="ARBA" id="ARBA00023040"/>
    </source>
</evidence>
<evidence type="ECO:0000256" key="17">
    <source>
        <dbReference type="ARBA" id="ARBA00033421"/>
    </source>
</evidence>
<evidence type="ECO:0000256" key="3">
    <source>
        <dbReference type="ARBA" id="ARBA00016344"/>
    </source>
</evidence>
<comment type="similarity">
    <text evidence="19">Belongs to the G-protein coupled receptor 1 family.</text>
</comment>
<feature type="region of interest" description="Disordered" evidence="20">
    <location>
        <begin position="322"/>
        <end position="343"/>
    </location>
</feature>
<keyword evidence="13 19" id="KW-0675">Receptor</keyword>
<keyword evidence="15" id="KW-0968">Cytoplasmic vesicle</keyword>
<reference evidence="23" key="1">
    <citation type="thesis" date="2020" institute="ProQuest LLC" country="789 East Eisenhower Parkway, Ann Arbor, MI, USA">
        <title>Comparative Genomics and Chromosome Evolution.</title>
        <authorList>
            <person name="Mudd A.B."/>
        </authorList>
    </citation>
    <scope>NUCLEOTIDE SEQUENCE</scope>
    <source>
        <strain evidence="23">237g6f4</strain>
        <tissue evidence="23">Blood</tissue>
    </source>
</reference>
<dbReference type="GO" id="GO:0005886">
    <property type="term" value="C:plasma membrane"/>
    <property type="evidence" value="ECO:0007669"/>
    <property type="project" value="UniProtKB-SubCell"/>
</dbReference>
<comment type="subcellular location">
    <subcellularLocation>
        <location evidence="2">Cell membrane</location>
        <topology evidence="2">Multi-pass membrane protein</topology>
    </subcellularLocation>
    <subcellularLocation>
        <location evidence="1">Cytoplasmic vesicle</location>
    </subcellularLocation>
</comment>
<feature type="transmembrane region" description="Helical" evidence="21">
    <location>
        <begin position="147"/>
        <end position="169"/>
    </location>
</feature>
<evidence type="ECO:0000256" key="11">
    <source>
        <dbReference type="ARBA" id="ARBA00023136"/>
    </source>
</evidence>
<dbReference type="GO" id="GO:0004878">
    <property type="term" value="F:complement component C5a receptor activity"/>
    <property type="evidence" value="ECO:0007669"/>
    <property type="project" value="TreeGrafter"/>
</dbReference>
<evidence type="ECO:0000256" key="4">
    <source>
        <dbReference type="ARBA" id="ARBA00022475"/>
    </source>
</evidence>
<dbReference type="SUPFAM" id="SSF81321">
    <property type="entry name" value="Family A G protein-coupled receptor-like"/>
    <property type="match status" value="1"/>
</dbReference>
<keyword evidence="12" id="KW-1015">Disulfide bond</keyword>
<dbReference type="PANTHER" id="PTHR24225:SF29">
    <property type="entry name" value="C5A ANAPHYLATOXIN CHEMOTACTIC RECEPTOR 1"/>
    <property type="match status" value="1"/>
</dbReference>
<keyword evidence="5" id="KW-0145">Chemotaxis</keyword>
<dbReference type="PROSITE" id="PS50262">
    <property type="entry name" value="G_PROTEIN_RECEP_F1_2"/>
    <property type="match status" value="1"/>
</dbReference>
<sequence length="343" mass="39521">MNYSYKNDVYANFTSSPTIFPKNETDQLSVSDWVGVFLYILVIILGVPGNGLVIWITAFDIKRSVNTMWFLNLAVADLLCCLFMPFTIMSLTLGHWPLGFYTCKVIPPIASITMFASILLLTMISIDRCLLVVKPVWCQNNRTLGKAYVACAVIWTLAIVFNIPSFIFWDINQSKKKDKCVYNYRIIRDKGDQRMEYSITICGLLTAFILPLLVMVTCYTILIIRVRKRFTQRTKIMKVVLVVIVGFFICWLPYHVTGMIAVLNPEDSFTYKFHLDEIFIAFAFMNNCINPIIYVVMGQDMKDRAKKSIRIILRNVLEEEASQSRESRMKRLFGESRNTETSV</sequence>
<dbReference type="GO" id="GO:0031410">
    <property type="term" value="C:cytoplasmic vesicle"/>
    <property type="evidence" value="ECO:0007669"/>
    <property type="project" value="UniProtKB-SubCell"/>
</dbReference>
<evidence type="ECO:0000256" key="13">
    <source>
        <dbReference type="ARBA" id="ARBA00023170"/>
    </source>
</evidence>
<keyword evidence="4" id="KW-1003">Cell membrane</keyword>
<dbReference type="InterPro" id="IPR000276">
    <property type="entry name" value="GPCR_Rhodpsn"/>
</dbReference>
<feature type="transmembrane region" description="Helical" evidence="21">
    <location>
        <begin position="36"/>
        <end position="57"/>
    </location>
</feature>
<keyword evidence="11 21" id="KW-0472">Membrane</keyword>
<dbReference type="AlphaFoldDB" id="A0AAV7CRA3"/>
<evidence type="ECO:0000313" key="24">
    <source>
        <dbReference type="Proteomes" id="UP000824782"/>
    </source>
</evidence>
<keyword evidence="7" id="KW-0765">Sulfation</keyword>
<evidence type="ECO:0000256" key="8">
    <source>
        <dbReference type="ARBA" id="ARBA00022692"/>
    </source>
</evidence>
<feature type="transmembrane region" description="Helical" evidence="21">
    <location>
        <begin position="197"/>
        <end position="224"/>
    </location>
</feature>
<evidence type="ECO:0000256" key="18">
    <source>
        <dbReference type="ARBA" id="ARBA00045990"/>
    </source>
</evidence>
<evidence type="ECO:0000256" key="20">
    <source>
        <dbReference type="SAM" id="MobiDB-lite"/>
    </source>
</evidence>
<dbReference type="Gene3D" id="1.20.1070.10">
    <property type="entry name" value="Rhodopsin 7-helix transmembrane proteins"/>
    <property type="match status" value="1"/>
</dbReference>
<evidence type="ECO:0000256" key="6">
    <source>
        <dbReference type="ARBA" id="ARBA00022553"/>
    </source>
</evidence>
<dbReference type="GO" id="GO:0006935">
    <property type="term" value="P:chemotaxis"/>
    <property type="evidence" value="ECO:0007669"/>
    <property type="project" value="UniProtKB-KW"/>
</dbReference>
<feature type="transmembrane region" description="Helical" evidence="21">
    <location>
        <begin position="278"/>
        <end position="297"/>
    </location>
</feature>
<feature type="transmembrane region" description="Helical" evidence="21">
    <location>
        <begin position="105"/>
        <end position="126"/>
    </location>
</feature>
<evidence type="ECO:0000256" key="2">
    <source>
        <dbReference type="ARBA" id="ARBA00004651"/>
    </source>
</evidence>
<dbReference type="GO" id="GO:0006954">
    <property type="term" value="P:inflammatory response"/>
    <property type="evidence" value="ECO:0007669"/>
    <property type="project" value="TreeGrafter"/>
</dbReference>
<evidence type="ECO:0000256" key="15">
    <source>
        <dbReference type="ARBA" id="ARBA00023329"/>
    </source>
</evidence>
<dbReference type="PROSITE" id="PS00237">
    <property type="entry name" value="G_PROTEIN_RECEP_F1_1"/>
    <property type="match status" value="1"/>
</dbReference>
<organism evidence="23 24">
    <name type="scientific">Engystomops pustulosus</name>
    <name type="common">Tungara frog</name>
    <name type="synonym">Physalaemus pustulosus</name>
    <dbReference type="NCBI Taxonomy" id="76066"/>
    <lineage>
        <taxon>Eukaryota</taxon>
        <taxon>Metazoa</taxon>
        <taxon>Chordata</taxon>
        <taxon>Craniata</taxon>
        <taxon>Vertebrata</taxon>
        <taxon>Euteleostomi</taxon>
        <taxon>Amphibia</taxon>
        <taxon>Batrachia</taxon>
        <taxon>Anura</taxon>
        <taxon>Neobatrachia</taxon>
        <taxon>Hyloidea</taxon>
        <taxon>Leptodactylidae</taxon>
        <taxon>Leiuperinae</taxon>
        <taxon>Engystomops</taxon>
    </lineage>
</organism>
<proteinExistence type="inferred from homology"/>
<keyword evidence="9 21" id="KW-1133">Transmembrane helix</keyword>
<evidence type="ECO:0000256" key="5">
    <source>
        <dbReference type="ARBA" id="ARBA00022500"/>
    </source>
</evidence>
<evidence type="ECO:0000259" key="22">
    <source>
        <dbReference type="PROSITE" id="PS50262"/>
    </source>
</evidence>
<dbReference type="GO" id="GO:0007200">
    <property type="term" value="P:phospholipase C-activating G protein-coupled receptor signaling pathway"/>
    <property type="evidence" value="ECO:0007669"/>
    <property type="project" value="TreeGrafter"/>
</dbReference>
<dbReference type="PANTHER" id="PTHR24225">
    <property type="entry name" value="CHEMOTACTIC RECEPTOR"/>
    <property type="match status" value="1"/>
</dbReference>
<evidence type="ECO:0000256" key="7">
    <source>
        <dbReference type="ARBA" id="ARBA00022641"/>
    </source>
</evidence>
<evidence type="ECO:0000256" key="12">
    <source>
        <dbReference type="ARBA" id="ARBA00023157"/>
    </source>
</evidence>
<dbReference type="PRINTS" id="PR01104">
    <property type="entry name" value="ANPHYLATOXNR"/>
</dbReference>
<dbReference type="GO" id="GO:0007204">
    <property type="term" value="P:positive regulation of cytosolic calcium ion concentration"/>
    <property type="evidence" value="ECO:0007669"/>
    <property type="project" value="TreeGrafter"/>
</dbReference>
<dbReference type="InterPro" id="IPR000826">
    <property type="entry name" value="Formyl_rcpt-rel"/>
</dbReference>
<evidence type="ECO:0000256" key="21">
    <source>
        <dbReference type="SAM" id="Phobius"/>
    </source>
</evidence>
<dbReference type="Proteomes" id="UP000824782">
    <property type="component" value="Unassembled WGS sequence"/>
</dbReference>
<comment type="similarity">
    <text evidence="16">Belongs to the chemokine-like receptor (CMKLR) family.</text>
</comment>
<keyword evidence="14 19" id="KW-0807">Transducer</keyword>
<gene>
    <name evidence="23" type="ORF">GDO81_005553</name>
</gene>
<dbReference type="InterPro" id="IPR002234">
    <property type="entry name" value="Anphylx_rcpt_C3a/C5a1-2"/>
</dbReference>
<dbReference type="InterPro" id="IPR017452">
    <property type="entry name" value="GPCR_Rhodpsn_7TM"/>
</dbReference>
<evidence type="ECO:0000256" key="1">
    <source>
        <dbReference type="ARBA" id="ARBA00004541"/>
    </source>
</evidence>
<dbReference type="FunFam" id="1.20.1070.10:FF:000034">
    <property type="entry name" value="G-protein coupled receptor 1"/>
    <property type="match status" value="1"/>
</dbReference>
<keyword evidence="24" id="KW-1185">Reference proteome</keyword>
<keyword evidence="8 19" id="KW-0812">Transmembrane</keyword>
<comment type="function">
    <text evidence="18">Receptor for the chemotactic and inflammatory peptide anaphylatoxin C5a. The ligand interacts with at least two sites on the receptor: a high-affinity site on the extracellular N-terminus, and a second site in the transmembrane region which activates downstream signaling events. Receptor activation stimulates chemotaxis, granule enzyme release, intracellular calcium release and superoxide anion production.</text>
</comment>
<evidence type="ECO:0000256" key="19">
    <source>
        <dbReference type="RuleBase" id="RU000688"/>
    </source>
</evidence>
<dbReference type="Pfam" id="PF00001">
    <property type="entry name" value="7tm_1"/>
    <property type="match status" value="1"/>
</dbReference>
<evidence type="ECO:0000313" key="23">
    <source>
        <dbReference type="EMBL" id="KAG8587056.1"/>
    </source>
</evidence>
<dbReference type="PRINTS" id="PR00237">
    <property type="entry name" value="GPCRRHODOPSN"/>
</dbReference>
<keyword evidence="10 19" id="KW-0297">G-protein coupled receptor</keyword>
<feature type="domain" description="G-protein coupled receptors family 1 profile" evidence="22">
    <location>
        <begin position="49"/>
        <end position="294"/>
    </location>
</feature>
<accession>A0AAV7CRA3</accession>
<dbReference type="PRINTS" id="PR00426">
    <property type="entry name" value="C5ANPHYLTXNR"/>
</dbReference>
<protein>
    <recommendedName>
        <fullName evidence="3">C5a anaphylatoxin chemotactic receptor 1</fullName>
    </recommendedName>
    <alternativeName>
        <fullName evidence="17">C5a anaphylatoxin chemotactic receptor</fullName>
    </alternativeName>
</protein>
<name>A0AAV7CRA3_ENGPU</name>
<feature type="transmembrane region" description="Helical" evidence="21">
    <location>
        <begin position="69"/>
        <end position="93"/>
    </location>
</feature>
<feature type="transmembrane region" description="Helical" evidence="21">
    <location>
        <begin position="236"/>
        <end position="254"/>
    </location>
</feature>
<evidence type="ECO:0000256" key="16">
    <source>
        <dbReference type="ARBA" id="ARBA00025736"/>
    </source>
</evidence>
<evidence type="ECO:0000256" key="9">
    <source>
        <dbReference type="ARBA" id="ARBA00022989"/>
    </source>
</evidence>
<comment type="caution">
    <text evidence="23">The sequence shown here is derived from an EMBL/GenBank/DDBJ whole genome shotgun (WGS) entry which is preliminary data.</text>
</comment>
<dbReference type="SMART" id="SM01381">
    <property type="entry name" value="7TM_GPCR_Srsx"/>
    <property type="match status" value="1"/>
</dbReference>
<dbReference type="GO" id="GO:0004930">
    <property type="term" value="F:G protein-coupled receptor activity"/>
    <property type="evidence" value="ECO:0007669"/>
    <property type="project" value="UniProtKB-KW"/>
</dbReference>
<keyword evidence="6" id="KW-0597">Phosphoprotein</keyword>
<evidence type="ECO:0000256" key="14">
    <source>
        <dbReference type="ARBA" id="ARBA00023224"/>
    </source>
</evidence>
<dbReference type="EMBL" id="WNYA01000002">
    <property type="protein sequence ID" value="KAG8587056.1"/>
    <property type="molecule type" value="Genomic_DNA"/>
</dbReference>